<dbReference type="Pfam" id="PF13673">
    <property type="entry name" value="Acetyltransf_10"/>
    <property type="match status" value="1"/>
</dbReference>
<evidence type="ECO:0000313" key="4">
    <source>
        <dbReference type="EMBL" id="PLC49720.1"/>
    </source>
</evidence>
<reference evidence="4 5" key="1">
    <citation type="submission" date="2017-10" db="EMBL/GenBank/DDBJ databases">
        <title>Two draft genome sequences of Pusillimonas sp. strains isolated from a nitrate- and radionuclide-contaminated groundwater in Russia.</title>
        <authorList>
            <person name="Grouzdev D.S."/>
            <person name="Tourova T.P."/>
            <person name="Goeva M.A."/>
            <person name="Babich T.L."/>
            <person name="Sokolova D.S."/>
            <person name="Abdullin R."/>
            <person name="Poltaraus A.B."/>
            <person name="Toshchakov S.V."/>
            <person name="Nazina T.N."/>
        </authorList>
    </citation>
    <scope>NUCLEOTIDE SEQUENCE [LARGE SCALE GENOMIC DNA]</scope>
    <source>
        <strain evidence="4 5">JR1/69-3-13</strain>
    </source>
</reference>
<organism evidence="4 5">
    <name type="scientific">Pollutimonas subterranea</name>
    <dbReference type="NCBI Taxonomy" id="2045210"/>
    <lineage>
        <taxon>Bacteria</taxon>
        <taxon>Pseudomonadati</taxon>
        <taxon>Pseudomonadota</taxon>
        <taxon>Betaproteobacteria</taxon>
        <taxon>Burkholderiales</taxon>
        <taxon>Alcaligenaceae</taxon>
        <taxon>Pollutimonas</taxon>
    </lineage>
</organism>
<evidence type="ECO:0000313" key="5">
    <source>
        <dbReference type="Proteomes" id="UP000234190"/>
    </source>
</evidence>
<accession>A0A2N4U3X0</accession>
<dbReference type="InterPro" id="IPR016181">
    <property type="entry name" value="Acyl_CoA_acyltransferase"/>
</dbReference>
<dbReference type="EMBL" id="PDNW01000009">
    <property type="protein sequence ID" value="PLC49720.1"/>
    <property type="molecule type" value="Genomic_DNA"/>
</dbReference>
<name>A0A2N4U3X0_9BURK</name>
<evidence type="ECO:0000256" key="1">
    <source>
        <dbReference type="ARBA" id="ARBA00022679"/>
    </source>
</evidence>
<keyword evidence="1 4" id="KW-0808">Transferase</keyword>
<dbReference type="PANTHER" id="PTHR43877">
    <property type="entry name" value="AMINOALKYLPHOSPHONATE N-ACETYLTRANSFERASE-RELATED-RELATED"/>
    <property type="match status" value="1"/>
</dbReference>
<dbReference type="SUPFAM" id="SSF55729">
    <property type="entry name" value="Acyl-CoA N-acyltransferases (Nat)"/>
    <property type="match status" value="1"/>
</dbReference>
<evidence type="ECO:0000259" key="3">
    <source>
        <dbReference type="PROSITE" id="PS51186"/>
    </source>
</evidence>
<dbReference type="Proteomes" id="UP000234190">
    <property type="component" value="Unassembled WGS sequence"/>
</dbReference>
<keyword evidence="2" id="KW-0012">Acyltransferase</keyword>
<dbReference type="OrthoDB" id="9796171at2"/>
<dbReference type="InterPro" id="IPR000182">
    <property type="entry name" value="GNAT_dom"/>
</dbReference>
<evidence type="ECO:0000256" key="2">
    <source>
        <dbReference type="ARBA" id="ARBA00023315"/>
    </source>
</evidence>
<feature type="domain" description="N-acetyltransferase" evidence="3">
    <location>
        <begin position="1"/>
        <end position="128"/>
    </location>
</feature>
<protein>
    <submittedName>
        <fullName evidence="4">GNAT family N-acetyltransferase</fullName>
    </submittedName>
</protein>
<sequence>MQDAMVIRHEVFVQEQNVPTELELDMEDQYCIHALAYDNNGVVIGTGRLLRNAHIGRLAVRAPYRGQGVGSQLLTALVDEARRQHYLEVVLAAQLHALAFYMAHGFVAEGDTYMDAGIEHVTMRHVLTA</sequence>
<dbReference type="PROSITE" id="PS51186">
    <property type="entry name" value="GNAT"/>
    <property type="match status" value="1"/>
</dbReference>
<gene>
    <name evidence="4" type="ORF">CR159_11865</name>
</gene>
<dbReference type="PANTHER" id="PTHR43877:SF2">
    <property type="entry name" value="AMINOALKYLPHOSPHONATE N-ACETYLTRANSFERASE-RELATED"/>
    <property type="match status" value="1"/>
</dbReference>
<dbReference type="AlphaFoldDB" id="A0A2N4U3X0"/>
<dbReference type="Gene3D" id="3.40.630.30">
    <property type="match status" value="1"/>
</dbReference>
<comment type="caution">
    <text evidence="4">The sequence shown here is derived from an EMBL/GenBank/DDBJ whole genome shotgun (WGS) entry which is preliminary data.</text>
</comment>
<proteinExistence type="predicted"/>
<dbReference type="CDD" id="cd04301">
    <property type="entry name" value="NAT_SF"/>
    <property type="match status" value="1"/>
</dbReference>
<dbReference type="InterPro" id="IPR050832">
    <property type="entry name" value="Bact_Acetyltransf"/>
</dbReference>
<keyword evidence="5" id="KW-1185">Reference proteome</keyword>
<dbReference type="GO" id="GO:0016747">
    <property type="term" value="F:acyltransferase activity, transferring groups other than amino-acyl groups"/>
    <property type="evidence" value="ECO:0007669"/>
    <property type="project" value="InterPro"/>
</dbReference>